<dbReference type="EMBL" id="MLJW01001192">
    <property type="protein sequence ID" value="OIQ79565.1"/>
    <property type="molecule type" value="Genomic_DNA"/>
</dbReference>
<comment type="caution">
    <text evidence="1">The sequence shown here is derived from an EMBL/GenBank/DDBJ whole genome shotgun (WGS) entry which is preliminary data.</text>
</comment>
<dbReference type="AlphaFoldDB" id="A0A1J5QUJ7"/>
<name>A0A1J5QUJ7_9ZZZZ</name>
<gene>
    <name evidence="1" type="ORF">GALL_386840</name>
</gene>
<organism evidence="1">
    <name type="scientific">mine drainage metagenome</name>
    <dbReference type="NCBI Taxonomy" id="410659"/>
    <lineage>
        <taxon>unclassified sequences</taxon>
        <taxon>metagenomes</taxon>
        <taxon>ecological metagenomes</taxon>
    </lineage>
</organism>
<reference evidence="1" key="1">
    <citation type="submission" date="2016-10" db="EMBL/GenBank/DDBJ databases">
        <title>Sequence of Gallionella enrichment culture.</title>
        <authorList>
            <person name="Poehlein A."/>
            <person name="Muehling M."/>
            <person name="Daniel R."/>
        </authorList>
    </citation>
    <scope>NUCLEOTIDE SEQUENCE</scope>
</reference>
<evidence type="ECO:0000313" key="1">
    <source>
        <dbReference type="EMBL" id="OIQ79565.1"/>
    </source>
</evidence>
<sequence>MGRVHVAHLEAGALARQAARSQGGDTAFVGDLGERIGLVHELRQLARTEKFLDRRRNRFGVDQIVRHQIVRLCLIQPLLDRPLDAHQAGAELVLGQFADRAHAPVAEMVDIVDLAPAIPELDQDADHVDDVFIRQRAAALQPFAIDPAVELHAADDREVVALLGIEKTMEQRLDGILGWRLARTHHAVDGDARRQLVTGLVDAQRR</sequence>
<proteinExistence type="predicted"/>
<accession>A0A1J5QUJ7</accession>
<protein>
    <submittedName>
        <fullName evidence="1">Uncharacterized protein</fullName>
    </submittedName>
</protein>